<proteinExistence type="predicted"/>
<evidence type="ECO:0000313" key="2">
    <source>
        <dbReference type="Proteomes" id="UP000266673"/>
    </source>
</evidence>
<reference evidence="1 2" key="1">
    <citation type="submission" date="2018-06" db="EMBL/GenBank/DDBJ databases">
        <title>Comparative genomics reveals the genomic features of Rhizophagus irregularis, R. cerebriforme, R. diaphanum and Gigaspora rosea, and their symbiotic lifestyle signature.</title>
        <authorList>
            <person name="Morin E."/>
            <person name="San Clemente H."/>
            <person name="Chen E.C.H."/>
            <person name="De La Providencia I."/>
            <person name="Hainaut M."/>
            <person name="Kuo A."/>
            <person name="Kohler A."/>
            <person name="Murat C."/>
            <person name="Tang N."/>
            <person name="Roy S."/>
            <person name="Loubradou J."/>
            <person name="Henrissat B."/>
            <person name="Grigoriev I.V."/>
            <person name="Corradi N."/>
            <person name="Roux C."/>
            <person name="Martin F.M."/>
        </authorList>
    </citation>
    <scope>NUCLEOTIDE SEQUENCE [LARGE SCALE GENOMIC DNA]</scope>
    <source>
        <strain evidence="1 2">DAOM 194757</strain>
    </source>
</reference>
<dbReference type="EMBL" id="QKWP01002184">
    <property type="protein sequence ID" value="RIB04429.1"/>
    <property type="molecule type" value="Genomic_DNA"/>
</dbReference>
<accession>A0A397U6P3</accession>
<comment type="caution">
    <text evidence="1">The sequence shown here is derived from an EMBL/GenBank/DDBJ whole genome shotgun (WGS) entry which is preliminary data.</text>
</comment>
<dbReference type="Proteomes" id="UP000266673">
    <property type="component" value="Unassembled WGS sequence"/>
</dbReference>
<dbReference type="InterPro" id="IPR036397">
    <property type="entry name" value="RNaseH_sf"/>
</dbReference>
<protein>
    <submittedName>
        <fullName evidence="1">Uncharacterized protein</fullName>
    </submittedName>
</protein>
<dbReference type="GO" id="GO:0003676">
    <property type="term" value="F:nucleic acid binding"/>
    <property type="evidence" value="ECO:0007669"/>
    <property type="project" value="InterPro"/>
</dbReference>
<gene>
    <name evidence="1" type="ORF">C2G38_2222438</name>
</gene>
<evidence type="ECO:0000313" key="1">
    <source>
        <dbReference type="EMBL" id="RIB04429.1"/>
    </source>
</evidence>
<name>A0A397U6P3_9GLOM</name>
<dbReference type="AlphaFoldDB" id="A0A397U6P3"/>
<dbReference type="Gene3D" id="3.30.420.10">
    <property type="entry name" value="Ribonuclease H-like superfamily/Ribonuclease H"/>
    <property type="match status" value="1"/>
</dbReference>
<keyword evidence="2" id="KW-1185">Reference proteome</keyword>
<sequence>MTQYIEDWNEFIQLALFAYRTMQHNTTKYKPFYLVYRREAQLPIKLNVPTYPTEKIREEEAQLVILNRIVTIIDHLKEARALALGNIKRSQEKQKINHDNQYTLHSFSIRDKACDETVIVDRDQVILRTSIQEIAEFMTLLERKTMAKKIRKNLNIYLQDLDCEEPTDFNLTPEVPAGSWDEKLTYVCQEILNLNIQGKLNTYILEAYYQVGSVLMEKRWSNVSRKKFNSYFSQAKGKAVWRIAKRVYQLFSARGEKYLYLVEHISITVLAKNV</sequence>
<dbReference type="STRING" id="44941.A0A397U6P3"/>
<organism evidence="1 2">
    <name type="scientific">Gigaspora rosea</name>
    <dbReference type="NCBI Taxonomy" id="44941"/>
    <lineage>
        <taxon>Eukaryota</taxon>
        <taxon>Fungi</taxon>
        <taxon>Fungi incertae sedis</taxon>
        <taxon>Mucoromycota</taxon>
        <taxon>Glomeromycotina</taxon>
        <taxon>Glomeromycetes</taxon>
        <taxon>Diversisporales</taxon>
        <taxon>Gigasporaceae</taxon>
        <taxon>Gigaspora</taxon>
    </lineage>
</organism>
<dbReference type="OrthoDB" id="5592268at2759"/>